<dbReference type="GO" id="GO:0004181">
    <property type="term" value="F:metallocarboxypeptidase activity"/>
    <property type="evidence" value="ECO:0007669"/>
    <property type="project" value="InterPro"/>
</dbReference>
<dbReference type="AlphaFoldDB" id="A0A1F6V3B9"/>
<feature type="compositionally biased region" description="Polar residues" evidence="8">
    <location>
        <begin position="31"/>
        <end position="51"/>
    </location>
</feature>
<evidence type="ECO:0000256" key="8">
    <source>
        <dbReference type="SAM" id="MobiDB-lite"/>
    </source>
</evidence>
<comment type="caution">
    <text evidence="10">The sequence shown here is derived from an EMBL/GenBank/DDBJ whole genome shotgun (WGS) entry which is preliminary data.</text>
</comment>
<dbReference type="GO" id="GO:0008270">
    <property type="term" value="F:zinc ion binding"/>
    <property type="evidence" value="ECO:0007669"/>
    <property type="project" value="InterPro"/>
</dbReference>
<dbReference type="SUPFAM" id="SSF53187">
    <property type="entry name" value="Zn-dependent exopeptidases"/>
    <property type="match status" value="1"/>
</dbReference>
<dbReference type="Gene3D" id="3.40.630.10">
    <property type="entry name" value="Zn peptidases"/>
    <property type="match status" value="1"/>
</dbReference>
<gene>
    <name evidence="10" type="ORF">A2733_02615</name>
</gene>
<protein>
    <recommendedName>
        <fullName evidence="9">Peptidase M14 domain-containing protein</fullName>
    </recommendedName>
</protein>
<accession>A0A1F6V3B9</accession>
<dbReference type="EMBL" id="MFTO01000006">
    <property type="protein sequence ID" value="OGI64118.1"/>
    <property type="molecule type" value="Genomic_DNA"/>
</dbReference>
<keyword evidence="3" id="KW-0645">Protease</keyword>
<evidence type="ECO:0000256" key="5">
    <source>
        <dbReference type="ARBA" id="ARBA00022833"/>
    </source>
</evidence>
<dbReference type="Proteomes" id="UP000178985">
    <property type="component" value="Unassembled WGS sequence"/>
</dbReference>
<dbReference type="CDD" id="cd00596">
    <property type="entry name" value="Peptidase_M14_like"/>
    <property type="match status" value="1"/>
</dbReference>
<evidence type="ECO:0000313" key="11">
    <source>
        <dbReference type="Proteomes" id="UP000178985"/>
    </source>
</evidence>
<dbReference type="GO" id="GO:0005615">
    <property type="term" value="C:extracellular space"/>
    <property type="evidence" value="ECO:0007669"/>
    <property type="project" value="TreeGrafter"/>
</dbReference>
<keyword evidence="5" id="KW-0862">Zinc</keyword>
<feature type="region of interest" description="Disordered" evidence="8">
    <location>
        <begin position="30"/>
        <end position="51"/>
    </location>
</feature>
<dbReference type="SMART" id="SM00631">
    <property type="entry name" value="Zn_pept"/>
    <property type="match status" value="1"/>
</dbReference>
<name>A0A1F6V3B9_9BACT</name>
<feature type="domain" description="Peptidase M14" evidence="9">
    <location>
        <begin position="34"/>
        <end position="305"/>
    </location>
</feature>
<keyword evidence="4" id="KW-0378">Hydrolase</keyword>
<reference evidence="10 11" key="1">
    <citation type="journal article" date="2016" name="Nat. Commun.">
        <title>Thousands of microbial genomes shed light on interconnected biogeochemical processes in an aquifer system.</title>
        <authorList>
            <person name="Anantharaman K."/>
            <person name="Brown C.T."/>
            <person name="Hug L.A."/>
            <person name="Sharon I."/>
            <person name="Castelle C.J."/>
            <person name="Probst A.J."/>
            <person name="Thomas B.C."/>
            <person name="Singh A."/>
            <person name="Wilkins M.J."/>
            <person name="Karaoz U."/>
            <person name="Brodie E.L."/>
            <person name="Williams K.H."/>
            <person name="Hubbard S.S."/>
            <person name="Banfield J.F."/>
        </authorList>
    </citation>
    <scope>NUCLEOTIDE SEQUENCE [LARGE SCALE GENOMIC DNA]</scope>
</reference>
<comment type="caution">
    <text evidence="7">Lacks conserved residue(s) required for the propagation of feature annotation.</text>
</comment>
<evidence type="ECO:0000256" key="6">
    <source>
        <dbReference type="ARBA" id="ARBA00023049"/>
    </source>
</evidence>
<organism evidence="10 11">
    <name type="scientific">Candidatus Nomurabacteria bacterium RIFCSPHIGHO2_01_FULL_40_20</name>
    <dbReference type="NCBI Taxonomy" id="1801738"/>
    <lineage>
        <taxon>Bacteria</taxon>
        <taxon>Candidatus Nomuraibacteriota</taxon>
    </lineage>
</organism>
<dbReference type="PANTHER" id="PTHR11705">
    <property type="entry name" value="PROTEASE FAMILY M14 CARBOXYPEPTIDASE A,B"/>
    <property type="match status" value="1"/>
</dbReference>
<dbReference type="PANTHER" id="PTHR11705:SF143">
    <property type="entry name" value="SLL0236 PROTEIN"/>
    <property type="match status" value="1"/>
</dbReference>
<evidence type="ECO:0000256" key="4">
    <source>
        <dbReference type="ARBA" id="ARBA00022801"/>
    </source>
</evidence>
<evidence type="ECO:0000256" key="2">
    <source>
        <dbReference type="ARBA" id="ARBA00005988"/>
    </source>
</evidence>
<dbReference type="GO" id="GO:0006508">
    <property type="term" value="P:proteolysis"/>
    <property type="evidence" value="ECO:0007669"/>
    <property type="project" value="UniProtKB-KW"/>
</dbReference>
<proteinExistence type="inferred from homology"/>
<keyword evidence="6" id="KW-0482">Metalloprotease</keyword>
<comment type="cofactor">
    <cofactor evidence="1">
        <name>Zn(2+)</name>
        <dbReference type="ChEBI" id="CHEBI:29105"/>
    </cofactor>
</comment>
<evidence type="ECO:0000256" key="1">
    <source>
        <dbReference type="ARBA" id="ARBA00001947"/>
    </source>
</evidence>
<evidence type="ECO:0000259" key="9">
    <source>
        <dbReference type="PROSITE" id="PS52035"/>
    </source>
</evidence>
<dbReference type="InterPro" id="IPR000834">
    <property type="entry name" value="Peptidase_M14"/>
</dbReference>
<evidence type="ECO:0000256" key="7">
    <source>
        <dbReference type="PROSITE-ProRule" id="PRU01379"/>
    </source>
</evidence>
<dbReference type="Pfam" id="PF00246">
    <property type="entry name" value="Peptidase_M14"/>
    <property type="match status" value="1"/>
</dbReference>
<evidence type="ECO:0000313" key="10">
    <source>
        <dbReference type="EMBL" id="OGI64118.1"/>
    </source>
</evidence>
<comment type="similarity">
    <text evidence="2 7">Belongs to the peptidase M14 family.</text>
</comment>
<evidence type="ECO:0000256" key="3">
    <source>
        <dbReference type="ARBA" id="ARBA00022670"/>
    </source>
</evidence>
<sequence length="308" mass="33154">MKNTIILFVVLIIIALGVFFFTKDSGDKAPTDSNVTDLKNPSGNLPDDTQTPNAEGIVKDEKQTVLGQSVGGNAITAYHYGTGDTELLFVGGIHGGYSWNTTLLAYEMVDYLEANPTVVPANIKVTVVPVMNPDGLEKVTGSTGRFEPEDVSPSNAVQVSGRFNANNVDLSRNFDCEWQTNALWQNKPVSGGATVFSEPESVAMKNYIEASTPSAVVVWYSAEGKVYASSCGAPVLTETTVITNLFAKASGYPAGQNFTAYKITGDFVDWLAKKEIPAISVLLTNHQDVEWTKNKAGFEALLAKYSTE</sequence>
<dbReference type="PROSITE" id="PS52035">
    <property type="entry name" value="PEPTIDASE_M14"/>
    <property type="match status" value="1"/>
</dbReference>